<evidence type="ECO:0000256" key="4">
    <source>
        <dbReference type="ARBA" id="ARBA00022989"/>
    </source>
</evidence>
<evidence type="ECO:0000313" key="10">
    <source>
        <dbReference type="RefSeq" id="XP_015519881.2"/>
    </source>
</evidence>
<protein>
    <recommendedName>
        <fullName evidence="8">Gustatory receptor</fullName>
    </recommendedName>
</protein>
<gene>
    <name evidence="10 11" type="primary">LOC107224371</name>
</gene>
<feature type="transmembrane region" description="Helical" evidence="8">
    <location>
        <begin position="274"/>
        <end position="296"/>
    </location>
</feature>
<evidence type="ECO:0000256" key="1">
    <source>
        <dbReference type="ARBA" id="ARBA00004651"/>
    </source>
</evidence>
<keyword evidence="7 8" id="KW-0807">Transducer</keyword>
<dbReference type="RefSeq" id="XP_046602684.1">
    <property type="nucleotide sequence ID" value="XM_046746728.1"/>
</dbReference>
<evidence type="ECO:0000313" key="11">
    <source>
        <dbReference type="RefSeq" id="XP_046602684.1"/>
    </source>
</evidence>
<dbReference type="GeneID" id="107224371"/>
<keyword evidence="5 8" id="KW-0472">Membrane</keyword>
<dbReference type="GO" id="GO:0007165">
    <property type="term" value="P:signal transduction"/>
    <property type="evidence" value="ECO:0007669"/>
    <property type="project" value="UniProtKB-KW"/>
</dbReference>
<name>A0A6J0BY45_NEOLC</name>
<dbReference type="GO" id="GO:0008049">
    <property type="term" value="P:male courtship behavior"/>
    <property type="evidence" value="ECO:0007669"/>
    <property type="project" value="TreeGrafter"/>
</dbReference>
<dbReference type="Pfam" id="PF08395">
    <property type="entry name" value="7tm_7"/>
    <property type="match status" value="1"/>
</dbReference>
<evidence type="ECO:0000256" key="5">
    <source>
        <dbReference type="ARBA" id="ARBA00023136"/>
    </source>
</evidence>
<feature type="transmembrane region" description="Helical" evidence="8">
    <location>
        <begin position="308"/>
        <end position="330"/>
    </location>
</feature>
<organism evidence="9 10">
    <name type="scientific">Neodiprion lecontei</name>
    <name type="common">Redheaded pine sawfly</name>
    <dbReference type="NCBI Taxonomy" id="441921"/>
    <lineage>
        <taxon>Eukaryota</taxon>
        <taxon>Metazoa</taxon>
        <taxon>Ecdysozoa</taxon>
        <taxon>Arthropoda</taxon>
        <taxon>Hexapoda</taxon>
        <taxon>Insecta</taxon>
        <taxon>Pterygota</taxon>
        <taxon>Neoptera</taxon>
        <taxon>Endopterygota</taxon>
        <taxon>Hymenoptera</taxon>
        <taxon>Tenthredinoidea</taxon>
        <taxon>Diprionidae</taxon>
        <taxon>Diprioninae</taxon>
        <taxon>Neodiprion</taxon>
    </lineage>
</organism>
<dbReference type="GO" id="GO:0030424">
    <property type="term" value="C:axon"/>
    <property type="evidence" value="ECO:0007669"/>
    <property type="project" value="TreeGrafter"/>
</dbReference>
<dbReference type="AlphaFoldDB" id="A0A6J0BY45"/>
<evidence type="ECO:0000256" key="8">
    <source>
        <dbReference type="RuleBase" id="RU363108"/>
    </source>
</evidence>
<dbReference type="GO" id="GO:0050909">
    <property type="term" value="P:sensory perception of taste"/>
    <property type="evidence" value="ECO:0007669"/>
    <property type="project" value="InterPro"/>
</dbReference>
<keyword evidence="6 8" id="KW-0675">Receptor</keyword>
<feature type="transmembrane region" description="Helical" evidence="8">
    <location>
        <begin position="78"/>
        <end position="95"/>
    </location>
</feature>
<feature type="transmembrane region" description="Helical" evidence="8">
    <location>
        <begin position="161"/>
        <end position="188"/>
    </location>
</feature>
<keyword evidence="4 8" id="KW-1133">Transmembrane helix</keyword>
<dbReference type="InterPro" id="IPR013604">
    <property type="entry name" value="7TM_chemorcpt"/>
</dbReference>
<dbReference type="KEGG" id="nlo:107224371"/>
<dbReference type="InParanoid" id="A0A6J0BY45"/>
<evidence type="ECO:0000256" key="3">
    <source>
        <dbReference type="ARBA" id="ARBA00022692"/>
    </source>
</evidence>
<dbReference type="GO" id="GO:0043025">
    <property type="term" value="C:neuronal cell body"/>
    <property type="evidence" value="ECO:0007669"/>
    <property type="project" value="TreeGrafter"/>
</dbReference>
<dbReference type="GO" id="GO:0030425">
    <property type="term" value="C:dendrite"/>
    <property type="evidence" value="ECO:0007669"/>
    <property type="project" value="TreeGrafter"/>
</dbReference>
<evidence type="ECO:0000256" key="2">
    <source>
        <dbReference type="ARBA" id="ARBA00022475"/>
    </source>
</evidence>
<dbReference type="RefSeq" id="XP_015519881.2">
    <property type="nucleotide sequence ID" value="XM_015664395.2"/>
</dbReference>
<dbReference type="Proteomes" id="UP000829291">
    <property type="component" value="Chromosome 1"/>
</dbReference>
<dbReference type="OrthoDB" id="7678431at2759"/>
<comment type="similarity">
    <text evidence="8">Belongs to the insect chemoreceptor superfamily. Gustatory receptor (GR) family.</text>
</comment>
<accession>A0A6J0BY45</accession>
<reference evidence="10 11" key="1">
    <citation type="submission" date="2025-05" db="UniProtKB">
        <authorList>
            <consortium name="RefSeq"/>
        </authorList>
    </citation>
    <scope>IDENTIFICATION</scope>
    <source>
        <tissue evidence="10 11">Thorax and Abdomen</tissue>
    </source>
</reference>
<keyword evidence="2 8" id="KW-1003">Cell membrane</keyword>
<dbReference type="PANTHER" id="PTHR21143">
    <property type="entry name" value="INVERTEBRATE GUSTATORY RECEPTOR"/>
    <property type="match status" value="1"/>
</dbReference>
<evidence type="ECO:0000313" key="9">
    <source>
        <dbReference type="Proteomes" id="UP000829291"/>
    </source>
</evidence>
<keyword evidence="3 8" id="KW-0812">Transmembrane</keyword>
<feature type="transmembrane region" description="Helical" evidence="8">
    <location>
        <begin position="38"/>
        <end position="58"/>
    </location>
</feature>
<dbReference type="GO" id="GO:0007635">
    <property type="term" value="P:chemosensory behavior"/>
    <property type="evidence" value="ECO:0007669"/>
    <property type="project" value="TreeGrafter"/>
</dbReference>
<evidence type="ECO:0000256" key="6">
    <source>
        <dbReference type="ARBA" id="ARBA00023170"/>
    </source>
</evidence>
<dbReference type="PANTHER" id="PTHR21143:SF133">
    <property type="entry name" value="GUSTATORY AND PHEROMONE RECEPTOR 32A-RELATED"/>
    <property type="match status" value="1"/>
</dbReference>
<feature type="transmembrane region" description="Helical" evidence="8">
    <location>
        <begin position="138"/>
        <end position="155"/>
    </location>
</feature>
<comment type="caution">
    <text evidence="8">Lacks conserved residue(s) required for the propagation of feature annotation.</text>
</comment>
<proteinExistence type="inferred from homology"/>
<dbReference type="GO" id="GO:0005886">
    <property type="term" value="C:plasma membrane"/>
    <property type="evidence" value="ECO:0007669"/>
    <property type="project" value="UniProtKB-SubCell"/>
</dbReference>
<comment type="subcellular location">
    <subcellularLocation>
        <location evidence="1 8">Cell membrane</location>
        <topology evidence="1 8">Multi-pass membrane protein</topology>
    </subcellularLocation>
</comment>
<keyword evidence="9" id="KW-1185">Reference proteome</keyword>
<evidence type="ECO:0000256" key="7">
    <source>
        <dbReference type="ARBA" id="ARBA00023224"/>
    </source>
</evidence>
<sequence>MKFLKPKTIRSAMIPSFLAHWVLGMGTIECPFGRPRPVISLCWSIVHFTLYLKIVLLANKEDPTENGLGNVSFNSFQISRFINLIAVTIFLYFGHRKAKDVAICMDKLSSIDKMLIVIGIPNEYGLVLKYQMIQLTEVLIFVGITLIYIIRWFGYEAWSKTATFAGVICAEYLMMYNHIINGTFAALIRHIGGRFRHLNAHLRQLSSREIITGPFLPISNYLFAPFKLEIHANGLSTRVTDKESVAHVVWNTRRIHRELCTIARTLNEAFGIQLLVSMSTSFILIITLLYTAYLYFSVVTAEYSTFSIWTFVLILNWLIFSCSSIPYVAYVCSITSAEAQNIGEVIYELITPTTSKQAKDEVHSFSLQLVRKPLEFTACGFFVLENGVIRDMISSVTTYLVIMIQLRSTYDVPVFASTAVPSQALNSTS</sequence>
<comment type="function">
    <text evidence="8">Gustatory receptor which mediates acceptance or avoidance behavior, depending on its substrates.</text>
</comment>